<reference evidence="2 3" key="1">
    <citation type="submission" date="2016-10" db="EMBL/GenBank/DDBJ databases">
        <authorList>
            <person name="de Groot N.N."/>
        </authorList>
    </citation>
    <scope>NUCLEOTIDE SEQUENCE [LARGE SCALE GENOMIC DNA]</scope>
    <source>
        <strain evidence="2 3">CGMCC 4.7037</strain>
    </source>
</reference>
<dbReference type="Proteomes" id="UP000236732">
    <property type="component" value="Unassembled WGS sequence"/>
</dbReference>
<feature type="chain" id="PRO_5009297507" description="Secreted protein" evidence="1">
    <location>
        <begin position="28"/>
        <end position="96"/>
    </location>
</feature>
<sequence length="96" mass="9831">MRRITTALAALTAAGALALAPISPALAANGVLVLNGEALFDPSGCFDSDRWPLAVENHTDGVVIVFDEPGCGGPPSDFVYPGGSTVSEFGQSVYIH</sequence>
<keyword evidence="1" id="KW-0732">Signal</keyword>
<organism evidence="2 3">
    <name type="scientific">Nonomuraea solani</name>
    <dbReference type="NCBI Taxonomy" id="1144553"/>
    <lineage>
        <taxon>Bacteria</taxon>
        <taxon>Bacillati</taxon>
        <taxon>Actinomycetota</taxon>
        <taxon>Actinomycetes</taxon>
        <taxon>Streptosporangiales</taxon>
        <taxon>Streptosporangiaceae</taxon>
        <taxon>Nonomuraea</taxon>
    </lineage>
</organism>
<evidence type="ECO:0000313" key="3">
    <source>
        <dbReference type="Proteomes" id="UP000236732"/>
    </source>
</evidence>
<name>A0A1H6EWR8_9ACTN</name>
<accession>A0A1H6EWR8</accession>
<evidence type="ECO:0008006" key="4">
    <source>
        <dbReference type="Google" id="ProtNLM"/>
    </source>
</evidence>
<evidence type="ECO:0000256" key="1">
    <source>
        <dbReference type="SAM" id="SignalP"/>
    </source>
</evidence>
<evidence type="ECO:0000313" key="2">
    <source>
        <dbReference type="EMBL" id="SEH01436.1"/>
    </source>
</evidence>
<protein>
    <recommendedName>
        <fullName evidence="4">Secreted protein</fullName>
    </recommendedName>
</protein>
<dbReference type="OrthoDB" id="4567904at2"/>
<feature type="signal peptide" evidence="1">
    <location>
        <begin position="1"/>
        <end position="27"/>
    </location>
</feature>
<dbReference type="EMBL" id="FNVT01000020">
    <property type="protein sequence ID" value="SEH01436.1"/>
    <property type="molecule type" value="Genomic_DNA"/>
</dbReference>
<proteinExistence type="predicted"/>
<dbReference type="AlphaFoldDB" id="A0A1H6EWR8"/>
<keyword evidence="3" id="KW-1185">Reference proteome</keyword>
<gene>
    <name evidence="2" type="ORF">SAMN05444920_120140</name>
</gene>
<dbReference type="RefSeq" id="WP_103962522.1">
    <property type="nucleotide sequence ID" value="NZ_FNVT01000020.1"/>
</dbReference>